<evidence type="ECO:0000313" key="3">
    <source>
        <dbReference type="Proteomes" id="UP000766698"/>
    </source>
</evidence>
<keyword evidence="3" id="KW-1185">Reference proteome</keyword>
<dbReference type="PROSITE" id="PS50943">
    <property type="entry name" value="HTH_CROC1"/>
    <property type="match status" value="1"/>
</dbReference>
<dbReference type="InterPro" id="IPR010982">
    <property type="entry name" value="Lambda_DNA-bd_dom_sf"/>
</dbReference>
<evidence type="ECO:0000259" key="1">
    <source>
        <dbReference type="PROSITE" id="PS50943"/>
    </source>
</evidence>
<evidence type="ECO:0000313" key="2">
    <source>
        <dbReference type="EMBL" id="MBB1247008.1"/>
    </source>
</evidence>
<sequence>MTGGDEVTRGTPATGRTIAEKLDHLIRSVHPADRGPLSYMEIAEAIREKAGPDGPTVSHATIQKIRKGEITDPKVSTLTVIAGFFGVPVAYFLDDTVAERVDAKIAKVKERVALSRAQQELVEALRDSDVRDVAVRMNGLSAGSLHAIRGVIEQARRLEGLPDPSEERE</sequence>
<accession>A0ABR6ENS7</accession>
<comment type="caution">
    <text evidence="2">The sequence shown here is derived from an EMBL/GenBank/DDBJ whole genome shotgun (WGS) entry which is preliminary data.</text>
</comment>
<dbReference type="EMBL" id="WMLF01000714">
    <property type="protein sequence ID" value="MBB1247008.1"/>
    <property type="molecule type" value="Genomic_DNA"/>
</dbReference>
<reference evidence="3" key="1">
    <citation type="journal article" date="2020" name="Syst. Appl. Microbiol.">
        <title>Streptomyces alkaliterrae sp. nov., isolated from an alkaline soil, and emended descriptions of Streptomyces alkaliphilus, Streptomyces calidiresistens and Streptomyces durbertensis.</title>
        <authorList>
            <person name="Swiecimska M."/>
            <person name="Golinska P."/>
            <person name="Nouioui I."/>
            <person name="Wypij M."/>
            <person name="Rai M."/>
            <person name="Sangal V."/>
            <person name="Goodfellow M."/>
        </authorList>
    </citation>
    <scope>NUCLEOTIDE SEQUENCE [LARGE SCALE GENOMIC DNA]</scope>
    <source>
        <strain evidence="3">DSM 104538</strain>
    </source>
</reference>
<dbReference type="Gene3D" id="1.10.260.40">
    <property type="entry name" value="lambda repressor-like DNA-binding domains"/>
    <property type="match status" value="1"/>
</dbReference>
<name>A0ABR6ENS7_9ACTN</name>
<dbReference type="SUPFAM" id="SSF47413">
    <property type="entry name" value="lambda repressor-like DNA-binding domains"/>
    <property type="match status" value="1"/>
</dbReference>
<protein>
    <submittedName>
        <fullName evidence="2">XRE family transcriptional regulator</fullName>
    </submittedName>
</protein>
<proteinExistence type="predicted"/>
<dbReference type="InterPro" id="IPR001387">
    <property type="entry name" value="Cro/C1-type_HTH"/>
</dbReference>
<dbReference type="Proteomes" id="UP000766698">
    <property type="component" value="Unassembled WGS sequence"/>
</dbReference>
<feature type="domain" description="HTH cro/C1-type" evidence="1">
    <location>
        <begin position="57"/>
        <end position="92"/>
    </location>
</feature>
<gene>
    <name evidence="2" type="ORF">GL263_26185</name>
</gene>
<organism evidence="2 3">
    <name type="scientific">Streptomyces durbertensis</name>
    <dbReference type="NCBI Taxonomy" id="2448886"/>
    <lineage>
        <taxon>Bacteria</taxon>
        <taxon>Bacillati</taxon>
        <taxon>Actinomycetota</taxon>
        <taxon>Actinomycetes</taxon>
        <taxon>Kitasatosporales</taxon>
        <taxon>Streptomycetaceae</taxon>
        <taxon>Streptomyces</taxon>
    </lineage>
</organism>